<protein>
    <submittedName>
        <fullName evidence="1">LAMI_0D08482g1_1</fullName>
    </submittedName>
</protein>
<dbReference type="SUPFAM" id="SSF143744">
    <property type="entry name" value="GlcG-like"/>
    <property type="match status" value="1"/>
</dbReference>
<dbReference type="STRING" id="1230905.A0A1G4JCZ7"/>
<dbReference type="GO" id="GO:0072380">
    <property type="term" value="C:TRC complex"/>
    <property type="evidence" value="ECO:0007669"/>
    <property type="project" value="TreeGrafter"/>
</dbReference>
<dbReference type="OrthoDB" id="2209940at2759"/>
<organism evidence="1 2">
    <name type="scientific">Lachancea mirantina</name>
    <dbReference type="NCBI Taxonomy" id="1230905"/>
    <lineage>
        <taxon>Eukaryota</taxon>
        <taxon>Fungi</taxon>
        <taxon>Dikarya</taxon>
        <taxon>Ascomycota</taxon>
        <taxon>Saccharomycotina</taxon>
        <taxon>Saccharomycetes</taxon>
        <taxon>Saccharomycetales</taxon>
        <taxon>Saccharomycetaceae</taxon>
        <taxon>Lachancea</taxon>
    </lineage>
</organism>
<dbReference type="GO" id="GO:0006620">
    <property type="term" value="P:post-translational protein targeting to endoplasmic reticulum membrane"/>
    <property type="evidence" value="ECO:0007669"/>
    <property type="project" value="TreeGrafter"/>
</dbReference>
<accession>A0A1G4JCZ7</accession>
<dbReference type="InterPro" id="IPR038084">
    <property type="entry name" value="PduO/GlcC-like_sf"/>
</dbReference>
<dbReference type="Proteomes" id="UP000191024">
    <property type="component" value="Chromosome D"/>
</dbReference>
<name>A0A1G4JCZ7_9SACH</name>
<dbReference type="PANTHER" id="PTHR28255">
    <property type="match status" value="1"/>
</dbReference>
<dbReference type="InterPro" id="IPR010371">
    <property type="entry name" value="YBR137W-like"/>
</dbReference>
<dbReference type="PANTHER" id="PTHR28255:SF1">
    <property type="entry name" value="UPF0303 PROTEIN YBR137W"/>
    <property type="match status" value="1"/>
</dbReference>
<dbReference type="Pfam" id="PF03928">
    <property type="entry name" value="HbpS-like"/>
    <property type="match status" value="1"/>
</dbReference>
<reference evidence="1 2" key="1">
    <citation type="submission" date="2016-03" db="EMBL/GenBank/DDBJ databases">
        <authorList>
            <person name="Devillers H."/>
        </authorList>
    </citation>
    <scope>NUCLEOTIDE SEQUENCE [LARGE SCALE GENOMIC DNA]</scope>
    <source>
        <strain evidence="1">CBS 11717</strain>
    </source>
</reference>
<keyword evidence="2" id="KW-1185">Reference proteome</keyword>
<sequence length="189" mass="21156">MSLESNSAFRNSISSYIPKGVSFNELEELERQEKKHPLPTFDFEVAFALGCFVRENAIRLFPDKAIVIDISLPSGQCLFHTTTNHGTALDNDLWVQRKRNTVFRFGHSSLFMGRKMSSKKAKTMEEAFYISHENYAVHGGAIPLFVEAIDAVVACLTVSGLKQEEDHTLAMATLGGFLQKQSQDHLSLD</sequence>
<dbReference type="InterPro" id="IPR005624">
    <property type="entry name" value="PduO/GlcC-like"/>
</dbReference>
<gene>
    <name evidence="1" type="ORF">LAMI_0D08482G</name>
</gene>
<dbReference type="EMBL" id="LT598463">
    <property type="protein sequence ID" value="SCU88033.1"/>
    <property type="molecule type" value="Genomic_DNA"/>
</dbReference>
<evidence type="ECO:0000313" key="1">
    <source>
        <dbReference type="EMBL" id="SCU88033.1"/>
    </source>
</evidence>
<evidence type="ECO:0000313" key="2">
    <source>
        <dbReference type="Proteomes" id="UP000191024"/>
    </source>
</evidence>
<dbReference type="PIRSF" id="PIRSF008757">
    <property type="entry name" value="UCP008757"/>
    <property type="match status" value="1"/>
</dbReference>
<dbReference type="AlphaFoldDB" id="A0A1G4JCZ7"/>
<dbReference type="Gene3D" id="3.30.450.150">
    <property type="entry name" value="Haem-degrading domain"/>
    <property type="match status" value="1"/>
</dbReference>
<proteinExistence type="predicted"/>